<dbReference type="AlphaFoldDB" id="A0ABD1NZM8"/>
<keyword evidence="2" id="KW-1185">Reference proteome</keyword>
<protein>
    <submittedName>
        <fullName evidence="1">Uncharacterized protein</fullName>
    </submittedName>
</protein>
<organism evidence="1 2">
    <name type="scientific">Forsythia ovata</name>
    <dbReference type="NCBI Taxonomy" id="205694"/>
    <lineage>
        <taxon>Eukaryota</taxon>
        <taxon>Viridiplantae</taxon>
        <taxon>Streptophyta</taxon>
        <taxon>Embryophyta</taxon>
        <taxon>Tracheophyta</taxon>
        <taxon>Spermatophyta</taxon>
        <taxon>Magnoliopsida</taxon>
        <taxon>eudicotyledons</taxon>
        <taxon>Gunneridae</taxon>
        <taxon>Pentapetalae</taxon>
        <taxon>asterids</taxon>
        <taxon>lamiids</taxon>
        <taxon>Lamiales</taxon>
        <taxon>Oleaceae</taxon>
        <taxon>Forsythieae</taxon>
        <taxon>Forsythia</taxon>
    </lineage>
</organism>
<proteinExistence type="predicted"/>
<accession>A0ABD1NZM8</accession>
<name>A0ABD1NZM8_9LAMI</name>
<evidence type="ECO:0000313" key="1">
    <source>
        <dbReference type="EMBL" id="KAL2457052.1"/>
    </source>
</evidence>
<dbReference type="Proteomes" id="UP001604277">
    <property type="component" value="Unassembled WGS sequence"/>
</dbReference>
<evidence type="ECO:0000313" key="2">
    <source>
        <dbReference type="Proteomes" id="UP001604277"/>
    </source>
</evidence>
<reference evidence="2" key="1">
    <citation type="submission" date="2024-07" db="EMBL/GenBank/DDBJ databases">
        <title>Two chromosome-level genome assemblies of Korean endemic species Abeliophyllum distichum and Forsythia ovata (Oleaceae).</title>
        <authorList>
            <person name="Jang H."/>
        </authorList>
    </citation>
    <scope>NUCLEOTIDE SEQUENCE [LARGE SCALE GENOMIC DNA]</scope>
</reference>
<dbReference type="EMBL" id="JBFOLJ010000045">
    <property type="protein sequence ID" value="KAL2457052.1"/>
    <property type="molecule type" value="Genomic_DNA"/>
</dbReference>
<comment type="caution">
    <text evidence="1">The sequence shown here is derived from an EMBL/GenBank/DDBJ whole genome shotgun (WGS) entry which is preliminary data.</text>
</comment>
<gene>
    <name evidence="1" type="ORF">Fot_56463</name>
</gene>
<sequence>MEKIRLRTREIRERREKKREGSLDLEDLLGAVHFHLVAWYLETSLLAGAGVETSERALRERIVWRGERFPVGVSDPPGLHLLVEEVGFLDIKVSRQSKKATSGSNRCFDHDSLLPVRACCHAGKSRGFGVVKGSTAGPSRKKFTREVGHTTMDQFIQQNPFGSDQDEWDWSDLSLGCKTPAADRCPMPPFVNSYARE</sequence>